<protein>
    <submittedName>
        <fullName evidence="3">Hypothetical cytosolic protein</fullName>
    </submittedName>
</protein>
<feature type="region of interest" description="Disordered" evidence="1">
    <location>
        <begin position="104"/>
        <end position="125"/>
    </location>
</feature>
<name>Q2LV82_SYNAS</name>
<feature type="compositionally biased region" description="Polar residues" evidence="1">
    <location>
        <begin position="112"/>
        <end position="125"/>
    </location>
</feature>
<proteinExistence type="predicted"/>
<dbReference type="OrthoDB" id="9800023at2"/>
<dbReference type="KEGG" id="sat:SYN_00696"/>
<accession>Q2LV82</accession>
<gene>
    <name evidence="3" type="ORF">SYN_00696</name>
</gene>
<reference evidence="3 4" key="1">
    <citation type="journal article" date="2007" name="Proc. Natl. Acad. Sci. U.S.A.">
        <title>The genome of Syntrophus aciditrophicus: life at the thermodynamic limit of microbial growth.</title>
        <authorList>
            <person name="McInerney M.J."/>
            <person name="Rohlin L."/>
            <person name="Mouttaki H."/>
            <person name="Kim U."/>
            <person name="Krupp R.S."/>
            <person name="Rios-Hernandez L."/>
            <person name="Sieber J."/>
            <person name="Struchtemeyer C.G."/>
            <person name="Bhattacharyya A."/>
            <person name="Campbell J.W."/>
            <person name="Gunsalus R.P."/>
        </authorList>
    </citation>
    <scope>NUCLEOTIDE SEQUENCE [LARGE SCALE GENOMIC DNA]</scope>
    <source>
        <strain evidence="3 4">SB</strain>
    </source>
</reference>
<dbReference type="Pfam" id="PF12728">
    <property type="entry name" value="HTH_17"/>
    <property type="match status" value="1"/>
</dbReference>
<dbReference type="EMBL" id="CP000252">
    <property type="protein sequence ID" value="ABC77991.1"/>
    <property type="molecule type" value="Genomic_DNA"/>
</dbReference>
<dbReference type="GO" id="GO:0003677">
    <property type="term" value="F:DNA binding"/>
    <property type="evidence" value="ECO:0007669"/>
    <property type="project" value="InterPro"/>
</dbReference>
<dbReference type="InParanoid" id="Q2LV82"/>
<evidence type="ECO:0000259" key="2">
    <source>
        <dbReference type="Pfam" id="PF12728"/>
    </source>
</evidence>
<dbReference type="RefSeq" id="WP_011418012.1">
    <property type="nucleotide sequence ID" value="NC_007759.1"/>
</dbReference>
<dbReference type="HOGENOM" id="CLU_1991543_0_0_7"/>
<dbReference type="Proteomes" id="UP000001933">
    <property type="component" value="Chromosome"/>
</dbReference>
<evidence type="ECO:0000256" key="1">
    <source>
        <dbReference type="SAM" id="MobiDB-lite"/>
    </source>
</evidence>
<dbReference type="eggNOG" id="ENOG5033AZI">
    <property type="taxonomic scope" value="Bacteria"/>
</dbReference>
<dbReference type="NCBIfam" id="TIGR01764">
    <property type="entry name" value="excise"/>
    <property type="match status" value="1"/>
</dbReference>
<evidence type="ECO:0000313" key="4">
    <source>
        <dbReference type="Proteomes" id="UP000001933"/>
    </source>
</evidence>
<evidence type="ECO:0000313" key="3">
    <source>
        <dbReference type="EMBL" id="ABC77991.1"/>
    </source>
</evidence>
<organism evidence="3 4">
    <name type="scientific">Syntrophus aciditrophicus (strain SB)</name>
    <dbReference type="NCBI Taxonomy" id="56780"/>
    <lineage>
        <taxon>Bacteria</taxon>
        <taxon>Pseudomonadati</taxon>
        <taxon>Thermodesulfobacteriota</taxon>
        <taxon>Syntrophia</taxon>
        <taxon>Syntrophales</taxon>
        <taxon>Syntrophaceae</taxon>
        <taxon>Syntrophus</taxon>
    </lineage>
</organism>
<keyword evidence="4" id="KW-1185">Reference proteome</keyword>
<dbReference type="AlphaFoldDB" id="Q2LV82"/>
<dbReference type="InterPro" id="IPR010093">
    <property type="entry name" value="SinI_DNA-bd"/>
</dbReference>
<feature type="domain" description="Helix-turn-helix" evidence="2">
    <location>
        <begin position="23"/>
        <end position="67"/>
    </location>
</feature>
<sequence length="125" mass="14729">MNTHSESELQAKNLMIDDGFWNIEDLSNYLKVKIKTLYAMTSDIPHYRVGKLIRFKKQEIDTWMENKKVETDVENKNKSISLMEKRQRANFSIDRMIRRAIDQSKDEAYNAATGNQTGSRDPQRR</sequence>
<dbReference type="STRING" id="56780.SYN_00696"/>
<dbReference type="InterPro" id="IPR041657">
    <property type="entry name" value="HTH_17"/>
</dbReference>